<evidence type="ECO:0000256" key="1">
    <source>
        <dbReference type="ARBA" id="ARBA00010617"/>
    </source>
</evidence>
<dbReference type="Proteomes" id="UP001497522">
    <property type="component" value="Chromosome 15"/>
</dbReference>
<name>A0ABP1ASH5_9BRYO</name>
<dbReference type="EMBL" id="OZ023716">
    <property type="protein sequence ID" value="CAK9865456.1"/>
    <property type="molecule type" value="Genomic_DNA"/>
</dbReference>
<evidence type="ECO:0000256" key="5">
    <source>
        <dbReference type="RuleBase" id="RU000461"/>
    </source>
</evidence>
<keyword evidence="2 5" id="KW-0479">Metal-binding</keyword>
<feature type="transmembrane region" description="Helical" evidence="7">
    <location>
        <begin position="20"/>
        <end position="43"/>
    </location>
</feature>
<keyword evidence="7" id="KW-0472">Membrane</keyword>
<protein>
    <recommendedName>
        <fullName evidence="10">Cytochrome P450</fullName>
    </recommendedName>
</protein>
<evidence type="ECO:0000256" key="7">
    <source>
        <dbReference type="SAM" id="Phobius"/>
    </source>
</evidence>
<keyword evidence="7" id="KW-0812">Transmembrane</keyword>
<proteinExistence type="inferred from homology"/>
<sequence>MEIKLPTPQFASISVAAFSWGLEGFVLLGLVGLLTIAVSIFLLSSKSIDSQLPPGPTAWPIIGNLHQLGQQNLHLVLWEMSKKYGPVMRLWMGSHLLVVVSSAQAAAEFMKVQDKAWASRPPTVAGEIFNNNYDDIVWAPYGNHWRHLRKICSVEFFSPKRLETFRARRTEELSLMIKTIFQDGEKGEVVRLGVKLGHLSSNTITRILLNKRFFEADTAGEKDSHIFKELIVELFTISAPLLIGDFIPWLNWVTTVSGFKARMNKAKANIDSFLQTFLEFKKSKLRQQQKIQKKPQAAGSTNEEEHADEEQQFDPEADLVDALMAQPSEDGKGNLSEDSVKGIIQDMLLAGTDTNSLTVEWGLAELLRNPIVMTKLQNELDTVIGKDRIVTETDLPHLPYLEAVTKEVFRLHPTVPLGIPHESVQVTRVLGFKFPTKTRLFLNIYAIQRDPMVWERPLEFDPERFIKNPEINPRGNYLQLIPFGAGRRMCVGMPMAVLFVPVGLARLVHSFDFALPRGEDPLKLDMTETLGLTIPRTHPLCVHPKPRLPNHLYL</sequence>
<dbReference type="PANTHER" id="PTHR47944:SF16">
    <property type="entry name" value="CYTOCHROME P450 FAMILY 1 SUBFAMILY A POLYPEPTIDE 1"/>
    <property type="match status" value="1"/>
</dbReference>
<comment type="similarity">
    <text evidence="1 5">Belongs to the cytochrome P450 family.</text>
</comment>
<organism evidence="8 9">
    <name type="scientific">Sphagnum jensenii</name>
    <dbReference type="NCBI Taxonomy" id="128206"/>
    <lineage>
        <taxon>Eukaryota</taxon>
        <taxon>Viridiplantae</taxon>
        <taxon>Streptophyta</taxon>
        <taxon>Embryophyta</taxon>
        <taxon>Bryophyta</taxon>
        <taxon>Sphagnophytina</taxon>
        <taxon>Sphagnopsida</taxon>
        <taxon>Sphagnales</taxon>
        <taxon>Sphagnaceae</taxon>
        <taxon>Sphagnum</taxon>
    </lineage>
</organism>
<dbReference type="PANTHER" id="PTHR47944">
    <property type="entry name" value="CYTOCHROME P450 98A9"/>
    <property type="match status" value="1"/>
</dbReference>
<dbReference type="PRINTS" id="PR00463">
    <property type="entry name" value="EP450I"/>
</dbReference>
<keyword evidence="4 5" id="KW-0408">Iron</keyword>
<keyword evidence="5" id="KW-0349">Heme</keyword>
<dbReference type="SUPFAM" id="SSF48264">
    <property type="entry name" value="Cytochrome P450"/>
    <property type="match status" value="1"/>
</dbReference>
<gene>
    <name evidence="8" type="ORF">CSSPJE1EN2_LOCUS8451</name>
</gene>
<evidence type="ECO:0000313" key="8">
    <source>
        <dbReference type="EMBL" id="CAK9865456.1"/>
    </source>
</evidence>
<keyword evidence="9" id="KW-1185">Reference proteome</keyword>
<evidence type="ECO:0000256" key="3">
    <source>
        <dbReference type="ARBA" id="ARBA00023002"/>
    </source>
</evidence>
<reference evidence="8" key="1">
    <citation type="submission" date="2024-03" db="EMBL/GenBank/DDBJ databases">
        <authorList>
            <consortium name="ELIXIR-Norway"/>
            <consortium name="Elixir Norway"/>
        </authorList>
    </citation>
    <scope>NUCLEOTIDE SEQUENCE</scope>
</reference>
<keyword evidence="3 5" id="KW-0560">Oxidoreductase</keyword>
<dbReference type="InterPro" id="IPR002401">
    <property type="entry name" value="Cyt_P450_E_grp-I"/>
</dbReference>
<dbReference type="CDD" id="cd20618">
    <property type="entry name" value="CYP71_clan"/>
    <property type="match status" value="1"/>
</dbReference>
<dbReference type="Gene3D" id="1.10.630.10">
    <property type="entry name" value="Cytochrome P450"/>
    <property type="match status" value="1"/>
</dbReference>
<evidence type="ECO:0000256" key="4">
    <source>
        <dbReference type="ARBA" id="ARBA00023004"/>
    </source>
</evidence>
<accession>A0ABP1ASH5</accession>
<feature type="region of interest" description="Disordered" evidence="6">
    <location>
        <begin position="289"/>
        <end position="312"/>
    </location>
</feature>
<dbReference type="PRINTS" id="PR00385">
    <property type="entry name" value="P450"/>
</dbReference>
<keyword evidence="5" id="KW-0503">Monooxygenase</keyword>
<dbReference type="PROSITE" id="PS00086">
    <property type="entry name" value="CYTOCHROME_P450"/>
    <property type="match status" value="1"/>
</dbReference>
<keyword evidence="7" id="KW-1133">Transmembrane helix</keyword>
<dbReference type="Pfam" id="PF00067">
    <property type="entry name" value="p450"/>
    <property type="match status" value="1"/>
</dbReference>
<evidence type="ECO:0008006" key="10">
    <source>
        <dbReference type="Google" id="ProtNLM"/>
    </source>
</evidence>
<evidence type="ECO:0000313" key="9">
    <source>
        <dbReference type="Proteomes" id="UP001497522"/>
    </source>
</evidence>
<evidence type="ECO:0000256" key="2">
    <source>
        <dbReference type="ARBA" id="ARBA00022723"/>
    </source>
</evidence>
<dbReference type="InterPro" id="IPR001128">
    <property type="entry name" value="Cyt_P450"/>
</dbReference>
<dbReference type="InterPro" id="IPR017972">
    <property type="entry name" value="Cyt_P450_CS"/>
</dbReference>
<evidence type="ECO:0000256" key="6">
    <source>
        <dbReference type="SAM" id="MobiDB-lite"/>
    </source>
</evidence>
<dbReference type="InterPro" id="IPR036396">
    <property type="entry name" value="Cyt_P450_sf"/>
</dbReference>